<dbReference type="PANTHER" id="PTHR43300:SF11">
    <property type="entry name" value="ACETYLTRANSFERASE RV3034C-RELATED"/>
    <property type="match status" value="1"/>
</dbReference>
<name>A0A3E4NM24_9BACE</name>
<evidence type="ECO:0000313" key="3">
    <source>
        <dbReference type="Proteomes" id="UP000261210"/>
    </source>
</evidence>
<organism evidence="2 3">
    <name type="scientific">Bacteroides xylanisolvens</name>
    <dbReference type="NCBI Taxonomy" id="371601"/>
    <lineage>
        <taxon>Bacteria</taxon>
        <taxon>Pseudomonadati</taxon>
        <taxon>Bacteroidota</taxon>
        <taxon>Bacteroidia</taxon>
        <taxon>Bacteroidales</taxon>
        <taxon>Bacteroidaceae</taxon>
        <taxon>Bacteroides</taxon>
    </lineage>
</organism>
<dbReference type="EMBL" id="QSQU01000005">
    <property type="protein sequence ID" value="RGK66017.1"/>
    <property type="molecule type" value="Genomic_DNA"/>
</dbReference>
<dbReference type="InterPro" id="IPR001451">
    <property type="entry name" value="Hexapep"/>
</dbReference>
<sequence>MIKCVKILLSGVIFLFPSSISRLFVNCFTGFFIGKGVRIGFTLMLCDRIKIADGCYIGHFNLISSRNFEMKENNKIKHFNRIHGRFDMIMYKCAWINSQNRITGLHHISYSVPQFIMGESSVIIMNHAFDVTDSITLKKGVLFAGSGSQVWTHAFYMGKNRNVRIDGAVEIGERCYIGARSVICSGVKLADAIVIGANTTVSKSLTQSGLYVNQALRYIPFDADESIQKLEELNCRVDKNVYRKNI</sequence>
<proteinExistence type="inferred from homology"/>
<dbReference type="InterPro" id="IPR050179">
    <property type="entry name" value="Trans_hexapeptide_repeat"/>
</dbReference>
<dbReference type="SUPFAM" id="SSF51161">
    <property type="entry name" value="Trimeric LpxA-like enzymes"/>
    <property type="match status" value="1"/>
</dbReference>
<evidence type="ECO:0000256" key="1">
    <source>
        <dbReference type="ARBA" id="ARBA00007274"/>
    </source>
</evidence>
<dbReference type="RefSeq" id="WP_117683515.1">
    <property type="nucleotide sequence ID" value="NZ_JBCHGU010000018.1"/>
</dbReference>
<comment type="similarity">
    <text evidence="1">Belongs to the transferase hexapeptide repeat family.</text>
</comment>
<evidence type="ECO:0008006" key="4">
    <source>
        <dbReference type="Google" id="ProtNLM"/>
    </source>
</evidence>
<dbReference type="Pfam" id="PF14602">
    <property type="entry name" value="Hexapep_2"/>
    <property type="match status" value="1"/>
</dbReference>
<dbReference type="Gene3D" id="2.160.10.10">
    <property type="entry name" value="Hexapeptide repeat proteins"/>
    <property type="match status" value="1"/>
</dbReference>
<reference evidence="2 3" key="1">
    <citation type="submission" date="2018-08" db="EMBL/GenBank/DDBJ databases">
        <title>A genome reference for cultivated species of the human gut microbiota.</title>
        <authorList>
            <person name="Zou Y."/>
            <person name="Xue W."/>
            <person name="Luo G."/>
        </authorList>
    </citation>
    <scope>NUCLEOTIDE SEQUENCE [LARGE SCALE GENOMIC DNA]</scope>
    <source>
        <strain evidence="2 3">TF10-34</strain>
    </source>
</reference>
<dbReference type="PANTHER" id="PTHR43300">
    <property type="entry name" value="ACETYLTRANSFERASE"/>
    <property type="match status" value="1"/>
</dbReference>
<comment type="caution">
    <text evidence="2">The sequence shown here is derived from an EMBL/GenBank/DDBJ whole genome shotgun (WGS) entry which is preliminary data.</text>
</comment>
<evidence type="ECO:0000313" key="2">
    <source>
        <dbReference type="EMBL" id="RGK66017.1"/>
    </source>
</evidence>
<gene>
    <name evidence="2" type="ORF">DXD03_05145</name>
</gene>
<protein>
    <recommendedName>
        <fullName evidence="4">Acyltransferase</fullName>
    </recommendedName>
</protein>
<dbReference type="AlphaFoldDB" id="A0A3E4NM24"/>
<accession>A0A3E4NM24</accession>
<dbReference type="Proteomes" id="UP000261210">
    <property type="component" value="Unassembled WGS sequence"/>
</dbReference>
<dbReference type="InterPro" id="IPR011004">
    <property type="entry name" value="Trimer_LpxA-like_sf"/>
</dbReference>